<dbReference type="AlphaFoldDB" id="A0A941DQY8"/>
<dbReference type="Proteomes" id="UP000680067">
    <property type="component" value="Unassembled WGS sequence"/>
</dbReference>
<protein>
    <submittedName>
        <fullName evidence="1">Uncharacterized protein</fullName>
    </submittedName>
</protein>
<sequence length="96" mass="10248">MRLLSEVEQNLIAGGDLLDSGSCAEYDPMGNYTGSGDCPSEPMIDPQLHTVVVSERKWTQEQKDEFDNETAAIAGIIDSCALGSPACIVGLYALKP</sequence>
<evidence type="ECO:0000313" key="1">
    <source>
        <dbReference type="EMBL" id="MBR7784219.1"/>
    </source>
</evidence>
<organism evidence="1 2">
    <name type="scientific">Undibacterium luofuense</name>
    <dbReference type="NCBI Taxonomy" id="2828733"/>
    <lineage>
        <taxon>Bacteria</taxon>
        <taxon>Pseudomonadati</taxon>
        <taxon>Pseudomonadota</taxon>
        <taxon>Betaproteobacteria</taxon>
        <taxon>Burkholderiales</taxon>
        <taxon>Oxalobacteraceae</taxon>
        <taxon>Undibacterium</taxon>
    </lineage>
</organism>
<comment type="caution">
    <text evidence="1">The sequence shown here is derived from an EMBL/GenBank/DDBJ whole genome shotgun (WGS) entry which is preliminary data.</text>
</comment>
<accession>A0A941DQY8</accession>
<name>A0A941DQY8_9BURK</name>
<dbReference type="EMBL" id="JAGSPN010000022">
    <property type="protein sequence ID" value="MBR7784219.1"/>
    <property type="molecule type" value="Genomic_DNA"/>
</dbReference>
<proteinExistence type="predicted"/>
<reference evidence="1" key="1">
    <citation type="submission" date="2021-04" db="EMBL/GenBank/DDBJ databases">
        <title>novel species isolated from subtropical streams in China.</title>
        <authorList>
            <person name="Lu H."/>
        </authorList>
    </citation>
    <scope>NUCLEOTIDE SEQUENCE</scope>
    <source>
        <strain evidence="1">LFS511W</strain>
    </source>
</reference>
<gene>
    <name evidence="1" type="ORF">KDM89_18925</name>
</gene>
<dbReference type="RefSeq" id="WP_212689487.1">
    <property type="nucleotide sequence ID" value="NZ_JAGSPN010000022.1"/>
</dbReference>
<evidence type="ECO:0000313" key="2">
    <source>
        <dbReference type="Proteomes" id="UP000680067"/>
    </source>
</evidence>
<keyword evidence="2" id="KW-1185">Reference proteome</keyword>